<evidence type="ECO:0000313" key="3">
    <source>
        <dbReference type="Proteomes" id="UP001431209"/>
    </source>
</evidence>
<feature type="region of interest" description="Disordered" evidence="1">
    <location>
        <begin position="201"/>
        <end position="246"/>
    </location>
</feature>
<organism evidence="2 3">
    <name type="scientific">Acrasis kona</name>
    <dbReference type="NCBI Taxonomy" id="1008807"/>
    <lineage>
        <taxon>Eukaryota</taxon>
        <taxon>Discoba</taxon>
        <taxon>Heterolobosea</taxon>
        <taxon>Tetramitia</taxon>
        <taxon>Eutetramitia</taxon>
        <taxon>Acrasidae</taxon>
        <taxon>Acrasis</taxon>
    </lineage>
</organism>
<dbReference type="EMBL" id="JAOPGA020000683">
    <property type="protein sequence ID" value="KAL0480720.1"/>
    <property type="molecule type" value="Genomic_DNA"/>
</dbReference>
<feature type="compositionally biased region" description="Acidic residues" evidence="1">
    <location>
        <begin position="221"/>
        <end position="231"/>
    </location>
</feature>
<name>A0AAW2YVA5_9EUKA</name>
<evidence type="ECO:0000313" key="2">
    <source>
        <dbReference type="EMBL" id="KAL0480720.1"/>
    </source>
</evidence>
<dbReference type="Proteomes" id="UP001431209">
    <property type="component" value="Unassembled WGS sequence"/>
</dbReference>
<accession>A0AAW2YVA5</accession>
<keyword evidence="3" id="KW-1185">Reference proteome</keyword>
<comment type="caution">
    <text evidence="2">The sequence shown here is derived from an EMBL/GenBank/DDBJ whole genome shotgun (WGS) entry which is preliminary data.</text>
</comment>
<protein>
    <submittedName>
        <fullName evidence="2">YahB</fullName>
    </submittedName>
</protein>
<feature type="compositionally biased region" description="Basic and acidic residues" evidence="1">
    <location>
        <begin position="233"/>
        <end position="246"/>
    </location>
</feature>
<gene>
    <name evidence="2" type="ORF">AKO1_006983</name>
</gene>
<sequence length="246" mass="28964">MEYAYFSNLSNFCRRKWDYESKLPGIIVDIELKSRKEGYKNYVPRVKKKQHHTSQFIAYLQILEADTHRVFSNESEEKTILQGKLRESSQIDVVILKATFSSTSYQLKKMQFKLRVVIFQRFINNIELQAPLKSMPYYMRKSEPVRGIQSVSDESVVPEETDPSYVFLHDGFSMTCDMDFLTSIISPDFYIYSKKNHTKESQKNAKIMNQKARQKKVGFMQEDEGQEDTYEDSNSRDDDHPIDVRI</sequence>
<proteinExistence type="predicted"/>
<reference evidence="2 3" key="1">
    <citation type="submission" date="2024-03" db="EMBL/GenBank/DDBJ databases">
        <title>The Acrasis kona genome and developmental transcriptomes reveal deep origins of eukaryotic multicellular pathways.</title>
        <authorList>
            <person name="Sheikh S."/>
            <person name="Fu C.-J."/>
            <person name="Brown M.W."/>
            <person name="Baldauf S.L."/>
        </authorList>
    </citation>
    <scope>NUCLEOTIDE SEQUENCE [LARGE SCALE GENOMIC DNA]</scope>
    <source>
        <strain evidence="2 3">ATCC MYA-3509</strain>
    </source>
</reference>
<dbReference type="AlphaFoldDB" id="A0AAW2YVA5"/>
<evidence type="ECO:0000256" key="1">
    <source>
        <dbReference type="SAM" id="MobiDB-lite"/>
    </source>
</evidence>